<dbReference type="PRINTS" id="PR02095">
    <property type="entry name" value="TRNSPORTRHRG"/>
</dbReference>
<reference evidence="8 9" key="1">
    <citation type="journal article" date="2020" name="Nature">
        <title>Six reference-quality genomes reveal evolution of bat adaptations.</title>
        <authorList>
            <person name="Jebb D."/>
            <person name="Huang Z."/>
            <person name="Pippel M."/>
            <person name="Hughes G.M."/>
            <person name="Lavrichenko K."/>
            <person name="Devanna P."/>
            <person name="Winkler S."/>
            <person name="Jermiin L.S."/>
            <person name="Skirmuntt E.C."/>
            <person name="Katzourakis A."/>
            <person name="Burkitt-Gray L."/>
            <person name="Ray D.A."/>
            <person name="Sullivan K.A.M."/>
            <person name="Roscito J.G."/>
            <person name="Kirilenko B.M."/>
            <person name="Davalos L.M."/>
            <person name="Corthals A.P."/>
            <person name="Power M.L."/>
            <person name="Jones G."/>
            <person name="Ransome R.D."/>
            <person name="Dechmann D.K.N."/>
            <person name="Locatelli A.G."/>
            <person name="Puechmaille S.J."/>
            <person name="Fedrigo O."/>
            <person name="Jarvis E.D."/>
            <person name="Hiller M."/>
            <person name="Vernes S.C."/>
            <person name="Myers E.W."/>
            <person name="Teeling E.C."/>
        </authorList>
    </citation>
    <scope>NUCLEOTIDE SEQUENCE [LARGE SCALE GENOMIC DNA]</scope>
    <source>
        <strain evidence="8">MMyoMyo1</strain>
        <tissue evidence="8">Flight muscle</tissue>
    </source>
</reference>
<keyword evidence="6 7" id="KW-0472">Membrane</keyword>
<comment type="subcellular location">
    <subcellularLocation>
        <location evidence="1">Membrane</location>
        <topology evidence="1">Multi-pass membrane protein</topology>
    </subcellularLocation>
</comment>
<dbReference type="GO" id="GO:0016020">
    <property type="term" value="C:membrane"/>
    <property type="evidence" value="ECO:0007669"/>
    <property type="project" value="UniProtKB-SubCell"/>
</dbReference>
<sequence length="119" mass="12866">MAPSRRQLGLRAAYSGLSSVAGFSIFIVWTVVYSQPWTAAMGGLAGLLEDLAQGAAWLLLRGRPLLSCLHCHLLQLPCAGHHPTPEPQRPQQLLPVLRLELHCLQVGLPAQPLRPPLPG</sequence>
<keyword evidence="5 7" id="KW-1133">Transmembrane helix</keyword>
<evidence type="ECO:0000256" key="6">
    <source>
        <dbReference type="ARBA" id="ARBA00023136"/>
    </source>
</evidence>
<dbReference type="Proteomes" id="UP000527355">
    <property type="component" value="Unassembled WGS sequence"/>
</dbReference>
<evidence type="ECO:0000256" key="1">
    <source>
        <dbReference type="ARBA" id="ARBA00004141"/>
    </source>
</evidence>
<name>A0A7J7Z969_MYOMY</name>
<evidence type="ECO:0000256" key="4">
    <source>
        <dbReference type="ARBA" id="ARBA00022692"/>
    </source>
</evidence>
<dbReference type="GO" id="GO:0015232">
    <property type="term" value="F:heme transmembrane transporter activity"/>
    <property type="evidence" value="ECO:0007669"/>
    <property type="project" value="InterPro"/>
</dbReference>
<evidence type="ECO:0000256" key="7">
    <source>
        <dbReference type="SAM" id="Phobius"/>
    </source>
</evidence>
<gene>
    <name evidence="8" type="ORF">mMyoMyo1_017815</name>
</gene>
<evidence type="ECO:0000256" key="3">
    <source>
        <dbReference type="ARBA" id="ARBA00022448"/>
    </source>
</evidence>
<comment type="caution">
    <text evidence="8">The sequence shown here is derived from an EMBL/GenBank/DDBJ whole genome shotgun (WGS) entry which is preliminary data.</text>
</comment>
<dbReference type="AlphaFoldDB" id="A0A7J7Z969"/>
<dbReference type="EMBL" id="JABWUV010000003">
    <property type="protein sequence ID" value="KAF6370575.1"/>
    <property type="molecule type" value="Genomic_DNA"/>
</dbReference>
<evidence type="ECO:0000313" key="8">
    <source>
        <dbReference type="EMBL" id="KAF6370575.1"/>
    </source>
</evidence>
<proteinExistence type="inferred from homology"/>
<organism evidence="8 9">
    <name type="scientific">Myotis myotis</name>
    <name type="common">Greater mouse-eared bat</name>
    <name type="synonym">Vespertilio myotis</name>
    <dbReference type="NCBI Taxonomy" id="51298"/>
    <lineage>
        <taxon>Eukaryota</taxon>
        <taxon>Metazoa</taxon>
        <taxon>Chordata</taxon>
        <taxon>Craniata</taxon>
        <taxon>Vertebrata</taxon>
        <taxon>Euteleostomi</taxon>
        <taxon>Mammalia</taxon>
        <taxon>Eutheria</taxon>
        <taxon>Laurasiatheria</taxon>
        <taxon>Chiroptera</taxon>
        <taxon>Yangochiroptera</taxon>
        <taxon>Vespertilionidae</taxon>
        <taxon>Myotis</taxon>
    </lineage>
</organism>
<keyword evidence="3" id="KW-0813">Transport</keyword>
<dbReference type="InterPro" id="IPR026218">
    <property type="entry name" value="HRG"/>
</dbReference>
<comment type="similarity">
    <text evidence="2">Belongs to the HRG family.</text>
</comment>
<feature type="transmembrane region" description="Helical" evidence="7">
    <location>
        <begin position="12"/>
        <end position="33"/>
    </location>
</feature>
<protein>
    <submittedName>
        <fullName evidence="8">Solute carrier family 48 member 1</fullName>
    </submittedName>
</protein>
<evidence type="ECO:0000313" key="9">
    <source>
        <dbReference type="Proteomes" id="UP000527355"/>
    </source>
</evidence>
<evidence type="ECO:0000256" key="2">
    <source>
        <dbReference type="ARBA" id="ARBA00006203"/>
    </source>
</evidence>
<accession>A0A7J7Z969</accession>
<keyword evidence="9" id="KW-1185">Reference proteome</keyword>
<keyword evidence="4 7" id="KW-0812">Transmembrane</keyword>
<evidence type="ECO:0000256" key="5">
    <source>
        <dbReference type="ARBA" id="ARBA00022989"/>
    </source>
</evidence>